<dbReference type="AlphaFoldDB" id="A0A6A6BI56"/>
<dbReference type="GO" id="GO:0007007">
    <property type="term" value="P:inner mitochondrial membrane organization"/>
    <property type="evidence" value="ECO:0007669"/>
    <property type="project" value="TreeGrafter"/>
</dbReference>
<keyword evidence="8 10" id="KW-0472">Membrane</keyword>
<keyword evidence="6 11" id="KW-0175">Coiled coil</keyword>
<evidence type="ECO:0000256" key="4">
    <source>
        <dbReference type="ARBA" id="ARBA00022946"/>
    </source>
</evidence>
<name>A0A6A6BI56_9PEZI</name>
<evidence type="ECO:0000256" key="3">
    <source>
        <dbReference type="ARBA" id="ARBA00022792"/>
    </source>
</evidence>
<evidence type="ECO:0000256" key="1">
    <source>
        <dbReference type="ARBA" id="ARBA00007472"/>
    </source>
</evidence>
<evidence type="ECO:0000313" key="14">
    <source>
        <dbReference type="Proteomes" id="UP000799438"/>
    </source>
</evidence>
<evidence type="ECO:0000256" key="12">
    <source>
        <dbReference type="SAM" id="MobiDB-lite"/>
    </source>
</evidence>
<keyword evidence="5 10" id="KW-1133">Transmembrane helix</keyword>
<evidence type="ECO:0000313" key="13">
    <source>
        <dbReference type="EMBL" id="KAF2143676.1"/>
    </source>
</evidence>
<evidence type="ECO:0000256" key="9">
    <source>
        <dbReference type="ARBA" id="ARBA00024807"/>
    </source>
</evidence>
<dbReference type="InterPro" id="IPR008839">
    <property type="entry name" value="MDM33_fungi"/>
</dbReference>
<dbReference type="OrthoDB" id="5595506at2759"/>
<feature type="transmembrane region" description="Helical" evidence="10">
    <location>
        <begin position="538"/>
        <end position="560"/>
    </location>
</feature>
<dbReference type="RefSeq" id="XP_033399388.1">
    <property type="nucleotide sequence ID" value="XM_033544034.1"/>
</dbReference>
<dbReference type="GeneID" id="54301530"/>
<feature type="compositionally biased region" description="Low complexity" evidence="12">
    <location>
        <begin position="477"/>
        <end position="488"/>
    </location>
</feature>
<dbReference type="PANTHER" id="PTHR31961">
    <property type="entry name" value="SENSITIVE TO HIGH EXPRESSION PROTEIN 9, MITOCHONDRIAL"/>
    <property type="match status" value="1"/>
</dbReference>
<feature type="compositionally biased region" description="Pro residues" evidence="12">
    <location>
        <begin position="464"/>
        <end position="476"/>
    </location>
</feature>
<dbReference type="Pfam" id="PF05546">
    <property type="entry name" value="She9_MDM33"/>
    <property type="match status" value="1"/>
</dbReference>
<feature type="transmembrane region" description="Helical" evidence="10">
    <location>
        <begin position="317"/>
        <end position="337"/>
    </location>
</feature>
<dbReference type="PANTHER" id="PTHR31961:SF3">
    <property type="entry name" value="SENSITIVE TO HIGH EXPRESSION PROTEIN 9, MITOCHONDRIAL"/>
    <property type="match status" value="1"/>
</dbReference>
<evidence type="ECO:0000256" key="11">
    <source>
        <dbReference type="SAM" id="Coils"/>
    </source>
</evidence>
<keyword evidence="2 10" id="KW-0812">Transmembrane</keyword>
<feature type="compositionally biased region" description="Low complexity" evidence="12">
    <location>
        <begin position="128"/>
        <end position="138"/>
    </location>
</feature>
<feature type="compositionally biased region" description="Pro residues" evidence="12">
    <location>
        <begin position="103"/>
        <end position="112"/>
    </location>
</feature>
<keyword evidence="3 10" id="KW-0999">Mitochondrion inner membrane</keyword>
<comment type="subunit">
    <text evidence="10">Homooligomer.</text>
</comment>
<evidence type="ECO:0000256" key="7">
    <source>
        <dbReference type="ARBA" id="ARBA00023128"/>
    </source>
</evidence>
<dbReference type="EMBL" id="ML995481">
    <property type="protein sequence ID" value="KAF2143676.1"/>
    <property type="molecule type" value="Genomic_DNA"/>
</dbReference>
<keyword evidence="14" id="KW-1185">Reference proteome</keyword>
<keyword evidence="4 10" id="KW-0809">Transit peptide</keyword>
<evidence type="ECO:0000256" key="6">
    <source>
        <dbReference type="ARBA" id="ARBA00023054"/>
    </source>
</evidence>
<evidence type="ECO:0000256" key="10">
    <source>
        <dbReference type="RuleBase" id="RU364128"/>
    </source>
</evidence>
<sequence length="570" mass="61378">MRPVIQHASRLLTEHAALTFAARPVTSQCHFRAFSASLSPRYKRPSQNESPYISLAIRQWSSTVRSLKGRLDASDPDKSYPSPDPQTPAIEDAAKRASEPTAQEPPSPPPSPESELPSSISLPPPPSSEQSPAQPQPLKSQPEPTVNHVPNEKLPSHRQGLRWEIYKRVSAKVDEVLPKLLAAGQKVNNYTGTDYSGIESLKREIHQQELLVKARRALVEEAKLQVESAISQQTSSQKEVVGLLERKHSWSAADLERYMALIRSEHLNEQAVRQAKDKVESAERALEEARAQLEKRERDQYHEEQIWSDTIRRNSTWVTFGLMGVNILLLLSQLVVFEPWRRRRLVKEIKTVLDERTMTPSAATVPAGVAAAAPAEIAPVDVPSEPVCTADESAQPGPAEREGEPSEPAIESAIDSVVEPAGVPLEEATATAAAAAAAQPPAGEPEGTTAAENLVTADLSGPEPSIPLPAPAPASPAPDADYAPKPSSGLAFPPAPPRPAPASPRERIEYFADDCKRYARDLFSERAVSVRRVDVTTVALQGAAAGAVFVGLVVLSVFGFGGGGGFGGNG</sequence>
<feature type="compositionally biased region" description="Basic and acidic residues" evidence="12">
    <location>
        <begin position="69"/>
        <end position="78"/>
    </location>
</feature>
<dbReference type="GO" id="GO:0005743">
    <property type="term" value="C:mitochondrial inner membrane"/>
    <property type="evidence" value="ECO:0007669"/>
    <property type="project" value="UniProtKB-SubCell"/>
</dbReference>
<reference evidence="13" key="1">
    <citation type="journal article" date="2020" name="Stud. Mycol.">
        <title>101 Dothideomycetes genomes: a test case for predicting lifestyles and emergence of pathogens.</title>
        <authorList>
            <person name="Haridas S."/>
            <person name="Albert R."/>
            <person name="Binder M."/>
            <person name="Bloem J."/>
            <person name="Labutti K."/>
            <person name="Salamov A."/>
            <person name="Andreopoulos B."/>
            <person name="Baker S."/>
            <person name="Barry K."/>
            <person name="Bills G."/>
            <person name="Bluhm B."/>
            <person name="Cannon C."/>
            <person name="Castanera R."/>
            <person name="Culley D."/>
            <person name="Daum C."/>
            <person name="Ezra D."/>
            <person name="Gonzalez J."/>
            <person name="Henrissat B."/>
            <person name="Kuo A."/>
            <person name="Liang C."/>
            <person name="Lipzen A."/>
            <person name="Lutzoni F."/>
            <person name="Magnuson J."/>
            <person name="Mondo S."/>
            <person name="Nolan M."/>
            <person name="Ohm R."/>
            <person name="Pangilinan J."/>
            <person name="Park H.-J."/>
            <person name="Ramirez L."/>
            <person name="Alfaro M."/>
            <person name="Sun H."/>
            <person name="Tritt A."/>
            <person name="Yoshinaga Y."/>
            <person name="Zwiers L.-H."/>
            <person name="Turgeon B."/>
            <person name="Goodwin S."/>
            <person name="Spatafora J."/>
            <person name="Crous P."/>
            <person name="Grigoriev I."/>
        </authorList>
    </citation>
    <scope>NUCLEOTIDE SEQUENCE</scope>
    <source>
        <strain evidence="13">CBS 121167</strain>
    </source>
</reference>
<evidence type="ECO:0000256" key="8">
    <source>
        <dbReference type="ARBA" id="ARBA00023136"/>
    </source>
</evidence>
<accession>A0A6A6BI56</accession>
<feature type="region of interest" description="Disordered" evidence="12">
    <location>
        <begin position="68"/>
        <end position="155"/>
    </location>
</feature>
<comment type="function">
    <text evidence="9">Required for the maintenance of the structure of the mitochondrial inner membrane. Involved in mitochondrial morphology. Causes growth arrest when highly overexpressed.</text>
</comment>
<gene>
    <name evidence="13" type="ORF">K452DRAFT_317141</name>
</gene>
<evidence type="ECO:0000256" key="5">
    <source>
        <dbReference type="ARBA" id="ARBA00022989"/>
    </source>
</evidence>
<feature type="region of interest" description="Disordered" evidence="12">
    <location>
        <begin position="458"/>
        <end position="504"/>
    </location>
</feature>
<feature type="compositionally biased region" description="Pro residues" evidence="12">
    <location>
        <begin position="493"/>
        <end position="502"/>
    </location>
</feature>
<evidence type="ECO:0000256" key="2">
    <source>
        <dbReference type="ARBA" id="ARBA00022692"/>
    </source>
</evidence>
<feature type="region of interest" description="Disordered" evidence="12">
    <location>
        <begin position="429"/>
        <end position="448"/>
    </location>
</feature>
<keyword evidence="7 10" id="KW-0496">Mitochondrion</keyword>
<comment type="subcellular location">
    <subcellularLocation>
        <location evidence="10">Mitochondrion inner membrane</location>
        <topology evidence="10">Multi-pass membrane protein</topology>
    </subcellularLocation>
</comment>
<feature type="coiled-coil region" evidence="11">
    <location>
        <begin position="268"/>
        <end position="299"/>
    </location>
</feature>
<protein>
    <recommendedName>
        <fullName evidence="10">Sensitive to high expression protein 9, mitochondrial</fullName>
    </recommendedName>
</protein>
<proteinExistence type="inferred from homology"/>
<comment type="similarity">
    <text evidence="1 10">Belongs to the SHE9 family.</text>
</comment>
<organism evidence="13 14">
    <name type="scientific">Aplosporella prunicola CBS 121167</name>
    <dbReference type="NCBI Taxonomy" id="1176127"/>
    <lineage>
        <taxon>Eukaryota</taxon>
        <taxon>Fungi</taxon>
        <taxon>Dikarya</taxon>
        <taxon>Ascomycota</taxon>
        <taxon>Pezizomycotina</taxon>
        <taxon>Dothideomycetes</taxon>
        <taxon>Dothideomycetes incertae sedis</taxon>
        <taxon>Botryosphaeriales</taxon>
        <taxon>Aplosporellaceae</taxon>
        <taxon>Aplosporella</taxon>
    </lineage>
</organism>
<dbReference type="Proteomes" id="UP000799438">
    <property type="component" value="Unassembled WGS sequence"/>
</dbReference>
<feature type="region of interest" description="Disordered" evidence="12">
    <location>
        <begin position="386"/>
        <end position="407"/>
    </location>
</feature>